<keyword evidence="2" id="KW-1185">Reference proteome</keyword>
<sequence length="138" mass="15525">MNDTDAVNVAQLKALQGKNDTLSWDQNFHAFSAMRKGEHSKIAFLAPGIISSKSSEAINSAQIYSLRNEIMSYFGRESGYDQNGNWRAAFFKVKVFKDDGFEDKRTYTDVASAFDAVNDAFTGFENKINKKFMKPSLI</sequence>
<dbReference type="Proteomes" id="UP001549086">
    <property type="component" value="Unassembled WGS sequence"/>
</dbReference>
<name>A0ABV2HHG2_9HYPH</name>
<protein>
    <submittedName>
        <fullName evidence="1">Uncharacterized protein</fullName>
    </submittedName>
</protein>
<comment type="caution">
    <text evidence="1">The sequence shown here is derived from an EMBL/GenBank/DDBJ whole genome shotgun (WGS) entry which is preliminary data.</text>
</comment>
<proteinExistence type="predicted"/>
<dbReference type="Gene3D" id="6.10.250.2120">
    <property type="match status" value="1"/>
</dbReference>
<organism evidence="1 2">
    <name type="scientific">Bartonella silvatica</name>
    <dbReference type="NCBI Taxonomy" id="357760"/>
    <lineage>
        <taxon>Bacteria</taxon>
        <taxon>Pseudomonadati</taxon>
        <taxon>Pseudomonadota</taxon>
        <taxon>Alphaproteobacteria</taxon>
        <taxon>Hyphomicrobiales</taxon>
        <taxon>Bartonellaceae</taxon>
        <taxon>Bartonella</taxon>
    </lineage>
</organism>
<dbReference type="RefSeq" id="WP_354189978.1">
    <property type="nucleotide sequence ID" value="NZ_JBEPLI010000010.1"/>
</dbReference>
<dbReference type="Gene3D" id="1.20.5.170">
    <property type="match status" value="1"/>
</dbReference>
<accession>A0ABV2HHG2</accession>
<reference evidence="1 2" key="1">
    <citation type="submission" date="2024-06" db="EMBL/GenBank/DDBJ databases">
        <title>Genomic Encyclopedia of Type Strains, Phase IV (KMG-IV): sequencing the most valuable type-strain genomes for metagenomic binning, comparative biology and taxonomic classification.</title>
        <authorList>
            <person name="Goeker M."/>
        </authorList>
    </citation>
    <scope>NUCLEOTIDE SEQUENCE [LARGE SCALE GENOMIC DNA]</scope>
    <source>
        <strain evidence="1 2">DSM 23649</strain>
    </source>
</reference>
<evidence type="ECO:0000313" key="2">
    <source>
        <dbReference type="Proteomes" id="UP001549086"/>
    </source>
</evidence>
<dbReference type="EMBL" id="JBEPLI010000010">
    <property type="protein sequence ID" value="MET3589992.1"/>
    <property type="molecule type" value="Genomic_DNA"/>
</dbReference>
<gene>
    <name evidence="1" type="ORF">ABID23_001084</name>
</gene>
<evidence type="ECO:0000313" key="1">
    <source>
        <dbReference type="EMBL" id="MET3589992.1"/>
    </source>
</evidence>